<proteinExistence type="predicted"/>
<evidence type="ECO:0000259" key="4">
    <source>
        <dbReference type="Pfam" id="PF08541"/>
    </source>
</evidence>
<dbReference type="Pfam" id="PF08545">
    <property type="entry name" value="ACP_syn_III"/>
    <property type="match status" value="1"/>
</dbReference>
<gene>
    <name evidence="6" type="ORF">GCM10010269_50670</name>
</gene>
<dbReference type="PANTHER" id="PTHR34069:SF2">
    <property type="entry name" value="BETA-KETOACYL-[ACYL-CARRIER-PROTEIN] SYNTHASE III"/>
    <property type="match status" value="1"/>
</dbReference>
<reference evidence="6" key="1">
    <citation type="journal article" date="2014" name="Int. J. Syst. Evol. Microbiol.">
        <title>Complete genome sequence of Corynebacterium casei LMG S-19264T (=DSM 44701T), isolated from a smear-ripened cheese.</title>
        <authorList>
            <consortium name="US DOE Joint Genome Institute (JGI-PGF)"/>
            <person name="Walter F."/>
            <person name="Albersmeier A."/>
            <person name="Kalinowski J."/>
            <person name="Ruckert C."/>
        </authorList>
    </citation>
    <scope>NUCLEOTIDE SEQUENCE</scope>
    <source>
        <strain evidence="6">JCM 4386</strain>
    </source>
</reference>
<dbReference type="EMBL" id="BMTL01000022">
    <property type="protein sequence ID" value="GGS05637.1"/>
    <property type="molecule type" value="Genomic_DNA"/>
</dbReference>
<dbReference type="GO" id="GO:0004315">
    <property type="term" value="F:3-oxoacyl-[acyl-carrier-protein] synthase activity"/>
    <property type="evidence" value="ECO:0007669"/>
    <property type="project" value="InterPro"/>
</dbReference>
<keyword evidence="2" id="KW-0808">Transferase</keyword>
<dbReference type="GO" id="GO:0006633">
    <property type="term" value="P:fatty acid biosynthetic process"/>
    <property type="evidence" value="ECO:0007669"/>
    <property type="project" value="InterPro"/>
</dbReference>
<evidence type="ECO:0000256" key="2">
    <source>
        <dbReference type="ARBA" id="ARBA00022679"/>
    </source>
</evidence>
<keyword evidence="7" id="KW-1185">Reference proteome</keyword>
<keyword evidence="1" id="KW-0963">Cytoplasm</keyword>
<evidence type="ECO:0000256" key="1">
    <source>
        <dbReference type="ARBA" id="ARBA00022490"/>
    </source>
</evidence>
<evidence type="ECO:0008006" key="8">
    <source>
        <dbReference type="Google" id="ProtNLM"/>
    </source>
</evidence>
<sequence length="354" mass="36901">MEIRDDVYVRSVGSSLPETVSVDRAVEQGLYDPAAVDMCRLTATSVTDDVSPAEMNVSAARTALERAGLESKELDALIHASVFPPGPAGWSIAGYTLRELGGGAAPVTELRTGCSAMLSAMELAVGQLTGALRHRTVLLTGADVFGPWIDRWGSYSFIGGDGASAAVLGTDGGFARIRSVNSRTIPELEMMQRGDEPLFPSSAGGRIDEQGRLDHFVDNVMSTVEAASLMAANHADLARTSAAEAGIAVAGLTKVIFHNMSRFVVDQFVMAPLGLPMERSCFDIGAVTGHLGVSDQLVSLERLLLDGLLAPGDHVLLLGGSAGFATVAVVLEILERPVWASGPGTARGAGAKTP</sequence>
<evidence type="ECO:0000313" key="6">
    <source>
        <dbReference type="EMBL" id="GGS05637.1"/>
    </source>
</evidence>
<dbReference type="AlphaFoldDB" id="A0A918L5D0"/>
<evidence type="ECO:0000313" key="7">
    <source>
        <dbReference type="Proteomes" id="UP000606194"/>
    </source>
</evidence>
<dbReference type="InterPro" id="IPR016039">
    <property type="entry name" value="Thiolase-like"/>
</dbReference>
<keyword evidence="3" id="KW-0012">Acyltransferase</keyword>
<accession>A0A918L5D0</accession>
<dbReference type="SUPFAM" id="SSF53901">
    <property type="entry name" value="Thiolase-like"/>
    <property type="match status" value="1"/>
</dbReference>
<protein>
    <recommendedName>
        <fullName evidence="8">3-oxoacyl-ACP synthase</fullName>
    </recommendedName>
</protein>
<feature type="domain" description="Beta-ketoacyl-[acyl-carrier-protein] synthase III N-terminal" evidence="5">
    <location>
        <begin position="110"/>
        <end position="177"/>
    </location>
</feature>
<dbReference type="Gene3D" id="3.40.47.10">
    <property type="match status" value="2"/>
</dbReference>
<dbReference type="RefSeq" id="WP_190151603.1">
    <property type="nucleotide sequence ID" value="NZ_BMTL01000022.1"/>
</dbReference>
<feature type="domain" description="Beta-ketoacyl-[acyl-carrier-protein] synthase III C-terminal" evidence="4">
    <location>
        <begin position="243"/>
        <end position="333"/>
    </location>
</feature>
<dbReference type="InterPro" id="IPR013751">
    <property type="entry name" value="ACP_syn_III_N"/>
</dbReference>
<organism evidence="6 7">
    <name type="scientific">Streptomyces humidus</name>
    <dbReference type="NCBI Taxonomy" id="52259"/>
    <lineage>
        <taxon>Bacteria</taxon>
        <taxon>Bacillati</taxon>
        <taxon>Actinomycetota</taxon>
        <taxon>Actinomycetes</taxon>
        <taxon>Kitasatosporales</taxon>
        <taxon>Streptomycetaceae</taxon>
        <taxon>Streptomyces</taxon>
    </lineage>
</organism>
<dbReference type="PANTHER" id="PTHR34069">
    <property type="entry name" value="3-OXOACYL-[ACYL-CARRIER-PROTEIN] SYNTHASE 3"/>
    <property type="match status" value="1"/>
</dbReference>
<name>A0A918L5D0_9ACTN</name>
<dbReference type="InterPro" id="IPR013747">
    <property type="entry name" value="ACP_syn_III_C"/>
</dbReference>
<comment type="caution">
    <text evidence="6">The sequence shown here is derived from an EMBL/GenBank/DDBJ whole genome shotgun (WGS) entry which is preliminary data.</text>
</comment>
<dbReference type="GO" id="GO:0044550">
    <property type="term" value="P:secondary metabolite biosynthetic process"/>
    <property type="evidence" value="ECO:0007669"/>
    <property type="project" value="TreeGrafter"/>
</dbReference>
<reference evidence="6" key="2">
    <citation type="submission" date="2020-09" db="EMBL/GenBank/DDBJ databases">
        <authorList>
            <person name="Sun Q."/>
            <person name="Ohkuma M."/>
        </authorList>
    </citation>
    <scope>NUCLEOTIDE SEQUENCE</scope>
    <source>
        <strain evidence="6">JCM 4386</strain>
    </source>
</reference>
<evidence type="ECO:0000259" key="5">
    <source>
        <dbReference type="Pfam" id="PF08545"/>
    </source>
</evidence>
<dbReference type="Pfam" id="PF08541">
    <property type="entry name" value="ACP_syn_III_C"/>
    <property type="match status" value="1"/>
</dbReference>
<evidence type="ECO:0000256" key="3">
    <source>
        <dbReference type="ARBA" id="ARBA00023315"/>
    </source>
</evidence>
<dbReference type="Proteomes" id="UP000606194">
    <property type="component" value="Unassembled WGS sequence"/>
</dbReference>
<dbReference type="CDD" id="cd00827">
    <property type="entry name" value="init_cond_enzymes"/>
    <property type="match status" value="1"/>
</dbReference>